<evidence type="ECO:0000256" key="4">
    <source>
        <dbReference type="ARBA" id="ARBA00023163"/>
    </source>
</evidence>
<evidence type="ECO:0000313" key="7">
    <source>
        <dbReference type="Proteomes" id="UP001431784"/>
    </source>
</evidence>
<dbReference type="InterPro" id="IPR000847">
    <property type="entry name" value="LysR_HTH_N"/>
</dbReference>
<dbReference type="RefSeq" id="WP_274350080.1">
    <property type="nucleotide sequence ID" value="NZ_JAQZSM010000001.1"/>
</dbReference>
<proteinExistence type="inferred from homology"/>
<name>A0ABT5T3B9_9RHOB</name>
<keyword evidence="3" id="KW-0238">DNA-binding</keyword>
<accession>A0ABT5T3B9</accession>
<dbReference type="EMBL" id="JAQZSM010000001">
    <property type="protein sequence ID" value="MDD7969610.1"/>
    <property type="molecule type" value="Genomic_DNA"/>
</dbReference>
<keyword evidence="7" id="KW-1185">Reference proteome</keyword>
<dbReference type="InterPro" id="IPR058163">
    <property type="entry name" value="LysR-type_TF_proteobact-type"/>
</dbReference>
<reference evidence="6" key="1">
    <citation type="submission" date="2023-02" db="EMBL/GenBank/DDBJ databases">
        <title>Description of Roseinatronobacter alkalisoli sp. nov., an alkaliphilic bacerium isolated from soda soil.</title>
        <authorList>
            <person name="Wei W."/>
        </authorList>
    </citation>
    <scope>NUCLEOTIDE SEQUENCE</scope>
    <source>
        <strain evidence="6">HJB301</strain>
    </source>
</reference>
<dbReference type="InterPro" id="IPR036390">
    <property type="entry name" value="WH_DNA-bd_sf"/>
</dbReference>
<comment type="caution">
    <text evidence="6">The sequence shown here is derived from an EMBL/GenBank/DDBJ whole genome shotgun (WGS) entry which is preliminary data.</text>
</comment>
<protein>
    <submittedName>
        <fullName evidence="6">LysR family transcriptional regulator</fullName>
    </submittedName>
</protein>
<dbReference type="InterPro" id="IPR005119">
    <property type="entry name" value="LysR_subst-bd"/>
</dbReference>
<dbReference type="Proteomes" id="UP001431784">
    <property type="component" value="Unassembled WGS sequence"/>
</dbReference>
<evidence type="ECO:0000313" key="6">
    <source>
        <dbReference type="EMBL" id="MDD7969610.1"/>
    </source>
</evidence>
<sequence length="303" mass="32605">MISRRFLPSMQSLQAFDAVVRSGSFTAAAQELALTQSAVSRQVAALESQLGQVLLLRGKGSVAPTPEGQAYAKAAHSALQQLQQAALALRGAQDTGRLTLAILPTFGTRWLIPRIPRFLRMHPEITLHFTTRIGQFDLLAEGVDAAVHAGQPDWPGARALQLFEDRVQPMAAPALGMAAEPAGGTTPAQIARLPRLALATRPQEWDGWMVAYDLPPAPAPDMVFEHLATLAQACVAGLGVALLPPFLFRGELATGDLVALGPEWGNGSGYWLMTPEHGRQGDAVRAFRDWLMTEITRDDGFFA</sequence>
<dbReference type="SUPFAM" id="SSF46785">
    <property type="entry name" value="Winged helix' DNA-binding domain"/>
    <property type="match status" value="1"/>
</dbReference>
<dbReference type="Pfam" id="PF03466">
    <property type="entry name" value="LysR_substrate"/>
    <property type="match status" value="1"/>
</dbReference>
<evidence type="ECO:0000256" key="2">
    <source>
        <dbReference type="ARBA" id="ARBA00023015"/>
    </source>
</evidence>
<dbReference type="PRINTS" id="PR00039">
    <property type="entry name" value="HTHLYSR"/>
</dbReference>
<gene>
    <name evidence="6" type="ORF">PUT78_00735</name>
</gene>
<feature type="domain" description="HTH lysR-type" evidence="5">
    <location>
        <begin position="8"/>
        <end position="65"/>
    </location>
</feature>
<dbReference type="SUPFAM" id="SSF53850">
    <property type="entry name" value="Periplasmic binding protein-like II"/>
    <property type="match status" value="1"/>
</dbReference>
<organism evidence="6 7">
    <name type="scientific">Roseinatronobacter alkalisoli</name>
    <dbReference type="NCBI Taxonomy" id="3028235"/>
    <lineage>
        <taxon>Bacteria</taxon>
        <taxon>Pseudomonadati</taxon>
        <taxon>Pseudomonadota</taxon>
        <taxon>Alphaproteobacteria</taxon>
        <taxon>Rhodobacterales</taxon>
        <taxon>Paracoccaceae</taxon>
        <taxon>Roseinatronobacter</taxon>
    </lineage>
</organism>
<dbReference type="Pfam" id="PF00126">
    <property type="entry name" value="HTH_1"/>
    <property type="match status" value="1"/>
</dbReference>
<dbReference type="Gene3D" id="1.10.10.10">
    <property type="entry name" value="Winged helix-like DNA-binding domain superfamily/Winged helix DNA-binding domain"/>
    <property type="match status" value="1"/>
</dbReference>
<keyword evidence="4" id="KW-0804">Transcription</keyword>
<comment type="similarity">
    <text evidence="1">Belongs to the LysR transcriptional regulatory family.</text>
</comment>
<evidence type="ECO:0000256" key="1">
    <source>
        <dbReference type="ARBA" id="ARBA00009437"/>
    </source>
</evidence>
<dbReference type="Gene3D" id="3.40.190.10">
    <property type="entry name" value="Periplasmic binding protein-like II"/>
    <property type="match status" value="2"/>
</dbReference>
<dbReference type="PANTHER" id="PTHR30537:SF74">
    <property type="entry name" value="HTH-TYPE TRANSCRIPTIONAL REGULATOR TRPI"/>
    <property type="match status" value="1"/>
</dbReference>
<evidence type="ECO:0000259" key="5">
    <source>
        <dbReference type="PROSITE" id="PS50931"/>
    </source>
</evidence>
<dbReference type="InterPro" id="IPR036388">
    <property type="entry name" value="WH-like_DNA-bd_sf"/>
</dbReference>
<keyword evidence="2" id="KW-0805">Transcription regulation</keyword>
<dbReference type="PANTHER" id="PTHR30537">
    <property type="entry name" value="HTH-TYPE TRANSCRIPTIONAL REGULATOR"/>
    <property type="match status" value="1"/>
</dbReference>
<evidence type="ECO:0000256" key="3">
    <source>
        <dbReference type="ARBA" id="ARBA00023125"/>
    </source>
</evidence>
<dbReference type="PROSITE" id="PS50931">
    <property type="entry name" value="HTH_LYSR"/>
    <property type="match status" value="1"/>
</dbReference>